<evidence type="ECO:0000313" key="2">
    <source>
        <dbReference type="Proteomes" id="UP000292627"/>
    </source>
</evidence>
<dbReference type="AlphaFoldDB" id="A0A4Q8L3Y2"/>
<dbReference type="InterPro" id="IPR010287">
    <property type="entry name" value="DUF892_YciF-like"/>
</dbReference>
<dbReference type="RefSeq" id="WP_130553184.1">
    <property type="nucleotide sequence ID" value="NZ_SHMC01000013.1"/>
</dbReference>
<dbReference type="InterPro" id="IPR009078">
    <property type="entry name" value="Ferritin-like_SF"/>
</dbReference>
<dbReference type="SUPFAM" id="SSF47240">
    <property type="entry name" value="Ferritin-like"/>
    <property type="match status" value="1"/>
</dbReference>
<dbReference type="Pfam" id="PF05974">
    <property type="entry name" value="DUF892"/>
    <property type="match status" value="1"/>
</dbReference>
<dbReference type="CDD" id="cd00657">
    <property type="entry name" value="Ferritin_like"/>
    <property type="match status" value="1"/>
</dbReference>
<protein>
    <submittedName>
        <fullName evidence="1">Ferritin-like domain-containing protein</fullName>
    </submittedName>
</protein>
<dbReference type="OrthoDB" id="7273732at2"/>
<gene>
    <name evidence="1" type="ORF">EA660_19945</name>
</gene>
<accession>A0A4Q8L3Y2</accession>
<evidence type="ECO:0000313" key="1">
    <source>
        <dbReference type="EMBL" id="TAA19102.1"/>
    </source>
</evidence>
<dbReference type="InterPro" id="IPR012347">
    <property type="entry name" value="Ferritin-like"/>
</dbReference>
<dbReference type="Proteomes" id="UP000292627">
    <property type="component" value="Unassembled WGS sequence"/>
</dbReference>
<dbReference type="EMBL" id="SHMC01000013">
    <property type="protein sequence ID" value="TAA19102.1"/>
    <property type="molecule type" value="Genomic_DNA"/>
</dbReference>
<name>A0A4Q8L3Y2_9GAMM</name>
<comment type="caution">
    <text evidence="1">The sequence shown here is derived from an EMBL/GenBank/DDBJ whole genome shotgun (WGS) entry which is preliminary data.</text>
</comment>
<organism evidence="1 2">
    <name type="scientific">Pseudoxanthomonas winnipegensis</name>
    <dbReference type="NCBI Taxonomy" id="2480810"/>
    <lineage>
        <taxon>Bacteria</taxon>
        <taxon>Pseudomonadati</taxon>
        <taxon>Pseudomonadota</taxon>
        <taxon>Gammaproteobacteria</taxon>
        <taxon>Lysobacterales</taxon>
        <taxon>Lysobacteraceae</taxon>
        <taxon>Pseudoxanthomonas</taxon>
    </lineage>
</organism>
<dbReference type="Gene3D" id="1.20.1260.10">
    <property type="match status" value="1"/>
</dbReference>
<reference evidence="1 2" key="1">
    <citation type="submission" date="2019-02" db="EMBL/GenBank/DDBJ databases">
        <title>WGS of Pseudoxanthomonas species novum from clinical isolates.</title>
        <authorList>
            <person name="Bernier A.-M."/>
            <person name="Bernard K."/>
            <person name="Vachon A."/>
        </authorList>
    </citation>
    <scope>NUCLEOTIDE SEQUENCE [LARGE SCALE GENOMIC DNA]</scope>
    <source>
        <strain evidence="1 2">NML171200</strain>
    </source>
</reference>
<proteinExistence type="predicted"/>
<sequence>MTTIEDTLLDWLRNAHAMEQQAEQMLQAQAARIEHYPELKARIEQHLVETQGQQRILEQCLERLGSAPSLIKDTLGKAAAFGQAIGGSMNADEIVKGSIASYVFEQMEIATYTTLIAAARAAGDLETVRACEQILPQEQAMAQWLADHLPVVTEAFLVREASPGVTAKR</sequence>